<organism evidence="1 2">
    <name type="scientific">Trichoderma longibrachiatum ATCC 18648</name>
    <dbReference type="NCBI Taxonomy" id="983965"/>
    <lineage>
        <taxon>Eukaryota</taxon>
        <taxon>Fungi</taxon>
        <taxon>Dikarya</taxon>
        <taxon>Ascomycota</taxon>
        <taxon>Pezizomycotina</taxon>
        <taxon>Sordariomycetes</taxon>
        <taxon>Hypocreomycetidae</taxon>
        <taxon>Hypocreales</taxon>
        <taxon>Hypocreaceae</taxon>
        <taxon>Trichoderma</taxon>
    </lineage>
</organism>
<gene>
    <name evidence="1" type="ORF">M440DRAFT_1089860</name>
</gene>
<sequence length="196" mass="21117">MDNGSITAAQVTTRSNRPCSRKRWRTTLGMGNAVAMGGSSRKTAELHKSSACYSCPRGQYRMRGLTSGAQSCRQLLLRNLAAMVLERSTCCFSSAPVRAAIPALLWTEWPAKIVRIVKPCRNVHRESGALAAILESRLLPPPARDTSQSGLQEIPSLGDGSGLSCASQPNLRLAKNSLYGALRHLPALLLLATACW</sequence>
<dbReference type="EMBL" id="KZ679141">
    <property type="protein sequence ID" value="PTB72469.1"/>
    <property type="molecule type" value="Genomic_DNA"/>
</dbReference>
<keyword evidence="2" id="KW-1185">Reference proteome</keyword>
<reference evidence="1 2" key="1">
    <citation type="submission" date="2016-07" db="EMBL/GenBank/DDBJ databases">
        <title>Multiple horizontal gene transfer events from other fungi enriched the ability of initially mycotrophic Trichoderma (Ascomycota) to feed on dead plant biomass.</title>
        <authorList>
            <consortium name="DOE Joint Genome Institute"/>
            <person name="Aerts A."/>
            <person name="Atanasova L."/>
            <person name="Chenthamara K."/>
            <person name="Zhang J."/>
            <person name="Grujic M."/>
            <person name="Henrissat B."/>
            <person name="Kuo A."/>
            <person name="Salamov A."/>
            <person name="Lipzen A."/>
            <person name="Labutti K."/>
            <person name="Barry K."/>
            <person name="Miao Y."/>
            <person name="Rahimi M.J."/>
            <person name="Shen Q."/>
            <person name="Grigoriev I.V."/>
            <person name="Kubicek C.P."/>
            <person name="Druzhinina I.S."/>
        </authorList>
    </citation>
    <scope>NUCLEOTIDE SEQUENCE [LARGE SCALE GENOMIC DNA]</scope>
    <source>
        <strain evidence="1 2">ATCC 18648</strain>
    </source>
</reference>
<proteinExistence type="predicted"/>
<accession>A0A2T4BT33</accession>
<name>A0A2T4BT33_TRILO</name>
<evidence type="ECO:0000313" key="2">
    <source>
        <dbReference type="Proteomes" id="UP000240760"/>
    </source>
</evidence>
<dbReference type="Proteomes" id="UP000240760">
    <property type="component" value="Unassembled WGS sequence"/>
</dbReference>
<protein>
    <submittedName>
        <fullName evidence="1">Uncharacterized protein</fullName>
    </submittedName>
</protein>
<evidence type="ECO:0000313" key="1">
    <source>
        <dbReference type="EMBL" id="PTB72469.1"/>
    </source>
</evidence>
<dbReference type="AlphaFoldDB" id="A0A2T4BT33"/>